<evidence type="ECO:0000256" key="2">
    <source>
        <dbReference type="ARBA" id="ARBA00022475"/>
    </source>
</evidence>
<dbReference type="InterPro" id="IPR019108">
    <property type="entry name" value="Caa3_assmbl_CtaG-rel"/>
</dbReference>
<organism evidence="7 8">
    <name type="scientific">Nitratireductor aestuarii</name>
    <dbReference type="NCBI Taxonomy" id="1735103"/>
    <lineage>
        <taxon>Bacteria</taxon>
        <taxon>Pseudomonadati</taxon>
        <taxon>Pseudomonadota</taxon>
        <taxon>Alphaproteobacteria</taxon>
        <taxon>Hyphomicrobiales</taxon>
        <taxon>Phyllobacteriaceae</taxon>
        <taxon>Nitratireductor</taxon>
    </lineage>
</organism>
<dbReference type="EMBL" id="BMIF01000027">
    <property type="protein sequence ID" value="GGA82447.1"/>
    <property type="molecule type" value="Genomic_DNA"/>
</dbReference>
<keyword evidence="2" id="KW-1003">Cell membrane</keyword>
<feature type="transmembrane region" description="Helical" evidence="6">
    <location>
        <begin position="59"/>
        <end position="84"/>
    </location>
</feature>
<evidence type="ECO:0008006" key="9">
    <source>
        <dbReference type="Google" id="ProtNLM"/>
    </source>
</evidence>
<reference evidence="7" key="1">
    <citation type="journal article" date="2014" name="Int. J. Syst. Evol. Microbiol.">
        <title>Complete genome sequence of Corynebacterium casei LMG S-19264T (=DSM 44701T), isolated from a smear-ripened cheese.</title>
        <authorList>
            <consortium name="US DOE Joint Genome Institute (JGI-PGF)"/>
            <person name="Walter F."/>
            <person name="Albersmeier A."/>
            <person name="Kalinowski J."/>
            <person name="Ruckert C."/>
        </authorList>
    </citation>
    <scope>NUCLEOTIDE SEQUENCE</scope>
    <source>
        <strain evidence="7">CGMCC 1.15320</strain>
    </source>
</reference>
<evidence type="ECO:0000256" key="3">
    <source>
        <dbReference type="ARBA" id="ARBA00022692"/>
    </source>
</evidence>
<comment type="subcellular location">
    <subcellularLocation>
        <location evidence="1">Cell membrane</location>
        <topology evidence="1">Multi-pass membrane protein</topology>
    </subcellularLocation>
</comment>
<dbReference type="Proteomes" id="UP000636264">
    <property type="component" value="Unassembled WGS sequence"/>
</dbReference>
<name>A0A916S3P7_9HYPH</name>
<evidence type="ECO:0000313" key="7">
    <source>
        <dbReference type="EMBL" id="GGA82447.1"/>
    </source>
</evidence>
<keyword evidence="8" id="KW-1185">Reference proteome</keyword>
<keyword evidence="4 6" id="KW-1133">Transmembrane helix</keyword>
<dbReference type="GO" id="GO:0005886">
    <property type="term" value="C:plasma membrane"/>
    <property type="evidence" value="ECO:0007669"/>
    <property type="project" value="UniProtKB-SubCell"/>
</dbReference>
<sequence length="104" mass="11578">MLPHRSGTRLGMSVLHLFLTSLHTSFLGVLLLFSPRLWYPSNTLTPELWGLTALEDQQLAGLLMWVPAGLIYGAAALWVAGLWIRESGRRQIDQSGGSYALRTR</sequence>
<dbReference type="AlphaFoldDB" id="A0A916S3P7"/>
<evidence type="ECO:0000256" key="4">
    <source>
        <dbReference type="ARBA" id="ARBA00022989"/>
    </source>
</evidence>
<feature type="transmembrane region" description="Helical" evidence="6">
    <location>
        <begin position="12"/>
        <end position="39"/>
    </location>
</feature>
<reference evidence="7" key="2">
    <citation type="submission" date="2020-09" db="EMBL/GenBank/DDBJ databases">
        <authorList>
            <person name="Sun Q."/>
            <person name="Zhou Y."/>
        </authorList>
    </citation>
    <scope>NUCLEOTIDE SEQUENCE</scope>
    <source>
        <strain evidence="7">CGMCC 1.15320</strain>
    </source>
</reference>
<evidence type="ECO:0000313" key="8">
    <source>
        <dbReference type="Proteomes" id="UP000636264"/>
    </source>
</evidence>
<accession>A0A916S3P7</accession>
<gene>
    <name evidence="7" type="ORF">GCM10011385_40820</name>
</gene>
<dbReference type="Pfam" id="PF09678">
    <property type="entry name" value="Caa3_CtaG"/>
    <property type="match status" value="1"/>
</dbReference>
<comment type="caution">
    <text evidence="7">The sequence shown here is derived from an EMBL/GenBank/DDBJ whole genome shotgun (WGS) entry which is preliminary data.</text>
</comment>
<proteinExistence type="predicted"/>
<evidence type="ECO:0000256" key="6">
    <source>
        <dbReference type="SAM" id="Phobius"/>
    </source>
</evidence>
<keyword evidence="3 6" id="KW-0812">Transmembrane</keyword>
<evidence type="ECO:0000256" key="1">
    <source>
        <dbReference type="ARBA" id="ARBA00004651"/>
    </source>
</evidence>
<keyword evidence="5 6" id="KW-0472">Membrane</keyword>
<evidence type="ECO:0000256" key="5">
    <source>
        <dbReference type="ARBA" id="ARBA00023136"/>
    </source>
</evidence>
<protein>
    <recommendedName>
        <fullName evidence="9">Cytochrome c oxidase assembly protein</fullName>
    </recommendedName>
</protein>